<dbReference type="Pfam" id="PF00505">
    <property type="entry name" value="HMG_box"/>
    <property type="match status" value="2"/>
</dbReference>
<dbReference type="GO" id="GO:0000978">
    <property type="term" value="F:RNA polymerase II cis-regulatory region sequence-specific DNA binding"/>
    <property type="evidence" value="ECO:0007669"/>
    <property type="project" value="TreeGrafter"/>
</dbReference>
<dbReference type="InterPro" id="IPR009071">
    <property type="entry name" value="HMG_box_dom"/>
</dbReference>
<feature type="domain" description="HMG box" evidence="7">
    <location>
        <begin position="112"/>
        <end position="180"/>
    </location>
</feature>
<evidence type="ECO:0000256" key="4">
    <source>
        <dbReference type="ARBA" id="ARBA00023242"/>
    </source>
</evidence>
<dbReference type="SUPFAM" id="SSF47095">
    <property type="entry name" value="HMG-box"/>
    <property type="match status" value="2"/>
</dbReference>
<proteinExistence type="predicted"/>
<keyword evidence="4 5" id="KW-0539">Nucleus</keyword>
<name>A0A2G5VCK5_9PELO</name>
<protein>
    <recommendedName>
        <fullName evidence="7">HMG box domain-containing protein</fullName>
    </recommendedName>
</protein>
<keyword evidence="3" id="KW-0804">Transcription</keyword>
<dbReference type="PROSITE" id="PS50118">
    <property type="entry name" value="HMG_BOX_2"/>
    <property type="match status" value="2"/>
</dbReference>
<evidence type="ECO:0000256" key="6">
    <source>
        <dbReference type="SAM" id="MobiDB-lite"/>
    </source>
</evidence>
<dbReference type="FunFam" id="1.10.30.10:FF:000003">
    <property type="entry name" value="Putative transcription factor SOX-6"/>
    <property type="match status" value="1"/>
</dbReference>
<evidence type="ECO:0000259" key="7">
    <source>
        <dbReference type="PROSITE" id="PS50118"/>
    </source>
</evidence>
<dbReference type="Proteomes" id="UP000230233">
    <property type="component" value="Chromosome II"/>
</dbReference>
<feature type="DNA-binding region" description="HMG box" evidence="5">
    <location>
        <begin position="38"/>
        <end position="106"/>
    </location>
</feature>
<comment type="caution">
    <text evidence="8">The sequence shown here is derived from an EMBL/GenBank/DDBJ whole genome shotgun (WGS) entry which is preliminary data.</text>
</comment>
<evidence type="ECO:0000256" key="3">
    <source>
        <dbReference type="ARBA" id="ARBA00023163"/>
    </source>
</evidence>
<keyword evidence="1" id="KW-0805">Transcription regulation</keyword>
<dbReference type="OrthoDB" id="1919336at2759"/>
<dbReference type="Gene3D" id="1.10.30.10">
    <property type="entry name" value="High mobility group box domain"/>
    <property type="match status" value="2"/>
</dbReference>
<evidence type="ECO:0000313" key="9">
    <source>
        <dbReference type="Proteomes" id="UP000230233"/>
    </source>
</evidence>
<dbReference type="PANTHER" id="PTHR10270:SF327">
    <property type="entry name" value="PROTEIN CBG16280"/>
    <property type="match status" value="1"/>
</dbReference>
<sequence length="277" mass="31541">MYNNQPGTSSYQPQDLSQRTPSTKSSKNSKKEKTGEHIKRPMNPFMLWCLQKRGEMLKSQPGMRPAEVSKQLGEGWKNLTEAEKQPFRDEAVRQKIDHAKNNPDPKKAAGHVKRPMNPFMIWCQKKRGEMLKEQPGMKPSNVSKQLGEGWRHMTDEEKKPFRDEANRMKEDHEKNHPDYKFRPQSKKMKNSSKKESPQHPRVQMSQQHQFYQGMGQQGQMPQMGQQGQQFGLPFNFGGYSQSTQQGSSGGQAQNSNSSGTGGASEPVGSPDDLEIFF</sequence>
<dbReference type="GO" id="GO:0007420">
    <property type="term" value="P:brain development"/>
    <property type="evidence" value="ECO:0007669"/>
    <property type="project" value="TreeGrafter"/>
</dbReference>
<dbReference type="SMART" id="SM00398">
    <property type="entry name" value="HMG"/>
    <property type="match status" value="2"/>
</dbReference>
<dbReference type="AlphaFoldDB" id="A0A2G5VCK5"/>
<dbReference type="GO" id="GO:0030182">
    <property type="term" value="P:neuron differentiation"/>
    <property type="evidence" value="ECO:0007669"/>
    <property type="project" value="TreeGrafter"/>
</dbReference>
<feature type="region of interest" description="Disordered" evidence="6">
    <location>
        <begin position="1"/>
        <end position="41"/>
    </location>
</feature>
<feature type="compositionally biased region" description="Basic and acidic residues" evidence="6">
    <location>
        <begin position="29"/>
        <end position="39"/>
    </location>
</feature>
<gene>
    <name evidence="8" type="primary">Cnig_chr_II.g8090</name>
    <name evidence="8" type="ORF">B9Z55_008090</name>
</gene>
<dbReference type="GO" id="GO:0005634">
    <property type="term" value="C:nucleus"/>
    <property type="evidence" value="ECO:0007669"/>
    <property type="project" value="UniProtKB-UniRule"/>
</dbReference>
<dbReference type="GO" id="GO:0000122">
    <property type="term" value="P:negative regulation of transcription by RNA polymerase II"/>
    <property type="evidence" value="ECO:0007669"/>
    <property type="project" value="TreeGrafter"/>
</dbReference>
<feature type="domain" description="HMG box" evidence="7">
    <location>
        <begin position="38"/>
        <end position="106"/>
    </location>
</feature>
<feature type="compositionally biased region" description="Low complexity" evidence="6">
    <location>
        <begin position="206"/>
        <end position="258"/>
    </location>
</feature>
<dbReference type="InterPro" id="IPR050140">
    <property type="entry name" value="SRY-related_HMG-box_TF-like"/>
</dbReference>
<evidence type="ECO:0000256" key="5">
    <source>
        <dbReference type="PROSITE-ProRule" id="PRU00267"/>
    </source>
</evidence>
<dbReference type="GO" id="GO:0001228">
    <property type="term" value="F:DNA-binding transcription activator activity, RNA polymerase II-specific"/>
    <property type="evidence" value="ECO:0007669"/>
    <property type="project" value="TreeGrafter"/>
</dbReference>
<feature type="DNA-binding region" description="HMG box" evidence="5">
    <location>
        <begin position="112"/>
        <end position="180"/>
    </location>
</feature>
<accession>A0A2G5VCK5</accession>
<feature type="region of interest" description="Disordered" evidence="6">
    <location>
        <begin position="133"/>
        <end position="277"/>
    </location>
</feature>
<dbReference type="STRING" id="1611254.A0A2G5VCK5"/>
<feature type="compositionally biased region" description="Basic and acidic residues" evidence="6">
    <location>
        <begin position="149"/>
        <end position="181"/>
    </location>
</feature>
<dbReference type="EMBL" id="PDUG01000002">
    <property type="protein sequence ID" value="PIC49504.1"/>
    <property type="molecule type" value="Genomic_DNA"/>
</dbReference>
<dbReference type="CDD" id="cd22004">
    <property type="entry name" value="HMG-box_SOX"/>
    <property type="match status" value="1"/>
</dbReference>
<reference evidence="9" key="1">
    <citation type="submission" date="2017-10" db="EMBL/GenBank/DDBJ databases">
        <title>Rapid genome shrinkage in a self-fertile nematode reveals novel sperm competition proteins.</title>
        <authorList>
            <person name="Yin D."/>
            <person name="Schwarz E.M."/>
            <person name="Thomas C.G."/>
            <person name="Felde R.L."/>
            <person name="Korf I.F."/>
            <person name="Cutter A.D."/>
            <person name="Schartner C.M."/>
            <person name="Ralston E.J."/>
            <person name="Meyer B.J."/>
            <person name="Haag E.S."/>
        </authorList>
    </citation>
    <scope>NUCLEOTIDE SEQUENCE [LARGE SCALE GENOMIC DNA]</scope>
    <source>
        <strain evidence="9">JU1422</strain>
    </source>
</reference>
<evidence type="ECO:0000256" key="2">
    <source>
        <dbReference type="ARBA" id="ARBA00023125"/>
    </source>
</evidence>
<evidence type="ECO:0000256" key="1">
    <source>
        <dbReference type="ARBA" id="ARBA00023015"/>
    </source>
</evidence>
<organism evidence="8 9">
    <name type="scientific">Caenorhabditis nigoni</name>
    <dbReference type="NCBI Taxonomy" id="1611254"/>
    <lineage>
        <taxon>Eukaryota</taxon>
        <taxon>Metazoa</taxon>
        <taxon>Ecdysozoa</taxon>
        <taxon>Nematoda</taxon>
        <taxon>Chromadorea</taxon>
        <taxon>Rhabditida</taxon>
        <taxon>Rhabditina</taxon>
        <taxon>Rhabditomorpha</taxon>
        <taxon>Rhabditoidea</taxon>
        <taxon>Rhabditidae</taxon>
        <taxon>Peloderinae</taxon>
        <taxon>Caenorhabditis</taxon>
    </lineage>
</organism>
<feature type="compositionally biased region" description="Polar residues" evidence="6">
    <location>
        <begin position="1"/>
        <end position="19"/>
    </location>
</feature>
<keyword evidence="2 5" id="KW-0238">DNA-binding</keyword>
<keyword evidence="9" id="KW-1185">Reference proteome</keyword>
<evidence type="ECO:0000313" key="8">
    <source>
        <dbReference type="EMBL" id="PIC49504.1"/>
    </source>
</evidence>
<dbReference type="InterPro" id="IPR036910">
    <property type="entry name" value="HMG_box_dom_sf"/>
</dbReference>
<dbReference type="PANTHER" id="PTHR10270">
    <property type="entry name" value="SOX TRANSCRIPTION FACTOR"/>
    <property type="match status" value="1"/>
</dbReference>